<protein>
    <submittedName>
        <fullName evidence="2">Uncharacterized protein</fullName>
    </submittedName>
</protein>
<sequence length="40" mass="4664">MQMSSKMSLISYTSKHPKERKRAKLIPLDPQMKHSTEYVG</sequence>
<evidence type="ECO:0000256" key="1">
    <source>
        <dbReference type="SAM" id="MobiDB-lite"/>
    </source>
</evidence>
<feature type="compositionally biased region" description="Basic residues" evidence="1">
    <location>
        <begin position="15"/>
        <end position="24"/>
    </location>
</feature>
<feature type="compositionally biased region" description="Polar residues" evidence="1">
    <location>
        <begin position="1"/>
        <end position="14"/>
    </location>
</feature>
<evidence type="ECO:0000313" key="2">
    <source>
        <dbReference type="EMBL" id="JAD56938.1"/>
    </source>
</evidence>
<name>A0A0A9B452_ARUDO</name>
<dbReference type="AlphaFoldDB" id="A0A0A9B452"/>
<reference evidence="2" key="1">
    <citation type="submission" date="2014-09" db="EMBL/GenBank/DDBJ databases">
        <authorList>
            <person name="Magalhaes I.L.F."/>
            <person name="Oliveira U."/>
            <person name="Santos F.R."/>
            <person name="Vidigal T.H.D.A."/>
            <person name="Brescovit A.D."/>
            <person name="Santos A.J."/>
        </authorList>
    </citation>
    <scope>NUCLEOTIDE SEQUENCE</scope>
    <source>
        <tissue evidence="2">Shoot tissue taken approximately 20 cm above the soil surface</tissue>
    </source>
</reference>
<reference evidence="2" key="2">
    <citation type="journal article" date="2015" name="Data Brief">
        <title>Shoot transcriptome of the giant reed, Arundo donax.</title>
        <authorList>
            <person name="Barrero R.A."/>
            <person name="Guerrero F.D."/>
            <person name="Moolhuijzen P."/>
            <person name="Goolsby J.A."/>
            <person name="Tidwell J."/>
            <person name="Bellgard S.E."/>
            <person name="Bellgard M.I."/>
        </authorList>
    </citation>
    <scope>NUCLEOTIDE SEQUENCE</scope>
    <source>
        <tissue evidence="2">Shoot tissue taken approximately 20 cm above the soil surface</tissue>
    </source>
</reference>
<dbReference type="EMBL" id="GBRH01240957">
    <property type="protein sequence ID" value="JAD56938.1"/>
    <property type="molecule type" value="Transcribed_RNA"/>
</dbReference>
<proteinExistence type="predicted"/>
<organism evidence="2">
    <name type="scientific">Arundo donax</name>
    <name type="common">Giant reed</name>
    <name type="synonym">Donax arundinaceus</name>
    <dbReference type="NCBI Taxonomy" id="35708"/>
    <lineage>
        <taxon>Eukaryota</taxon>
        <taxon>Viridiplantae</taxon>
        <taxon>Streptophyta</taxon>
        <taxon>Embryophyta</taxon>
        <taxon>Tracheophyta</taxon>
        <taxon>Spermatophyta</taxon>
        <taxon>Magnoliopsida</taxon>
        <taxon>Liliopsida</taxon>
        <taxon>Poales</taxon>
        <taxon>Poaceae</taxon>
        <taxon>PACMAD clade</taxon>
        <taxon>Arundinoideae</taxon>
        <taxon>Arundineae</taxon>
        <taxon>Arundo</taxon>
    </lineage>
</organism>
<feature type="compositionally biased region" description="Basic and acidic residues" evidence="1">
    <location>
        <begin position="31"/>
        <end position="40"/>
    </location>
</feature>
<accession>A0A0A9B452</accession>
<feature type="region of interest" description="Disordered" evidence="1">
    <location>
        <begin position="1"/>
        <end position="40"/>
    </location>
</feature>